<comment type="caution">
    <text evidence="10">The sequence shown here is derived from an EMBL/GenBank/DDBJ whole genome shotgun (WGS) entry which is preliminary data.</text>
</comment>
<protein>
    <submittedName>
        <fullName evidence="10">Chemotaxis protein MotB</fullName>
    </submittedName>
</protein>
<keyword evidence="3" id="KW-1003">Cell membrane</keyword>
<dbReference type="CDD" id="cd07185">
    <property type="entry name" value="OmpA_C-like"/>
    <property type="match status" value="1"/>
</dbReference>
<keyword evidence="4 8" id="KW-0812">Transmembrane</keyword>
<keyword evidence="11" id="KW-1185">Reference proteome</keyword>
<dbReference type="EMBL" id="JAUSWN010000006">
    <property type="protein sequence ID" value="MDQ0479265.1"/>
    <property type="molecule type" value="Genomic_DNA"/>
</dbReference>
<evidence type="ECO:0000313" key="11">
    <source>
        <dbReference type="Proteomes" id="UP001224418"/>
    </source>
</evidence>
<evidence type="ECO:0000256" key="2">
    <source>
        <dbReference type="ARBA" id="ARBA00008914"/>
    </source>
</evidence>
<comment type="similarity">
    <text evidence="2">Belongs to the MotB family.</text>
</comment>
<evidence type="ECO:0000259" key="9">
    <source>
        <dbReference type="PROSITE" id="PS51123"/>
    </source>
</evidence>
<dbReference type="InterPro" id="IPR050330">
    <property type="entry name" value="Bact_OuterMem_StrucFunc"/>
</dbReference>
<evidence type="ECO:0000256" key="3">
    <source>
        <dbReference type="ARBA" id="ARBA00022475"/>
    </source>
</evidence>
<evidence type="ECO:0000256" key="4">
    <source>
        <dbReference type="ARBA" id="ARBA00022692"/>
    </source>
</evidence>
<keyword evidence="5 8" id="KW-1133">Transmembrane helix</keyword>
<sequence>MSRQKKKKDEIDPNSWLGTYSDTITLLLTFFVLLYSYSNVDAAKFKSMANAMQSVFSKQASEKILDFNNGGGEVPIVGSPIDGGQNSNSGENVKASLESLKKYVKDNKMESYVKIKNDSRGFIFEIKDKILFQTGQGNLRKESLPVLDVVSKYIGSVKNGIIVEGHTDNVPISNEKFQDNLELSSERANNVTRYFINNKKLDPRRFQSIGLGEYHPIVPNNSEANKAQNRRVNILIVTDNSKKEGK</sequence>
<feature type="transmembrane region" description="Helical" evidence="8">
    <location>
        <begin position="20"/>
        <end position="38"/>
    </location>
</feature>
<dbReference type="InterPro" id="IPR036737">
    <property type="entry name" value="OmpA-like_sf"/>
</dbReference>
<dbReference type="PROSITE" id="PS51123">
    <property type="entry name" value="OMPA_2"/>
    <property type="match status" value="1"/>
</dbReference>
<dbReference type="PANTHER" id="PTHR30329:SF21">
    <property type="entry name" value="LIPOPROTEIN YIAD-RELATED"/>
    <property type="match status" value="1"/>
</dbReference>
<dbReference type="InterPro" id="IPR006665">
    <property type="entry name" value="OmpA-like"/>
</dbReference>
<comment type="subcellular location">
    <subcellularLocation>
        <location evidence="1">Cell membrane</location>
        <topology evidence="1">Single-pass membrane protein</topology>
    </subcellularLocation>
</comment>
<dbReference type="Pfam" id="PF13677">
    <property type="entry name" value="MotB_plug"/>
    <property type="match status" value="1"/>
</dbReference>
<evidence type="ECO:0000256" key="6">
    <source>
        <dbReference type="ARBA" id="ARBA00023136"/>
    </source>
</evidence>
<dbReference type="Proteomes" id="UP001224418">
    <property type="component" value="Unassembled WGS sequence"/>
</dbReference>
<dbReference type="Pfam" id="PF00691">
    <property type="entry name" value="OmpA"/>
    <property type="match status" value="1"/>
</dbReference>
<feature type="domain" description="OmpA-like" evidence="9">
    <location>
        <begin position="120"/>
        <end position="240"/>
    </location>
</feature>
<name>A0ABU0JQC1_HATLI</name>
<gene>
    <name evidence="10" type="ORF">QOZ93_001005</name>
</gene>
<dbReference type="SUPFAM" id="SSF103088">
    <property type="entry name" value="OmpA-like"/>
    <property type="match status" value="1"/>
</dbReference>
<reference evidence="10 11" key="1">
    <citation type="submission" date="2023-07" db="EMBL/GenBank/DDBJ databases">
        <title>Genomic Encyclopedia of Type Strains, Phase IV (KMG-IV): sequencing the most valuable type-strain genomes for metagenomic binning, comparative biology and taxonomic classification.</title>
        <authorList>
            <person name="Goeker M."/>
        </authorList>
    </citation>
    <scope>NUCLEOTIDE SEQUENCE [LARGE SCALE GENOMIC DNA]</scope>
    <source>
        <strain evidence="10 11">DSM 1400</strain>
    </source>
</reference>
<keyword evidence="6 7" id="KW-0472">Membrane</keyword>
<proteinExistence type="inferred from homology"/>
<dbReference type="InterPro" id="IPR025713">
    <property type="entry name" value="MotB-like_N_dom"/>
</dbReference>
<organism evidence="10 11">
    <name type="scientific">Hathewaya limosa</name>
    <name type="common">Clostridium limosum</name>
    <dbReference type="NCBI Taxonomy" id="1536"/>
    <lineage>
        <taxon>Bacteria</taxon>
        <taxon>Bacillati</taxon>
        <taxon>Bacillota</taxon>
        <taxon>Clostridia</taxon>
        <taxon>Eubacteriales</taxon>
        <taxon>Clostridiaceae</taxon>
        <taxon>Hathewaya</taxon>
    </lineage>
</organism>
<evidence type="ECO:0000256" key="8">
    <source>
        <dbReference type="SAM" id="Phobius"/>
    </source>
</evidence>
<evidence type="ECO:0000256" key="7">
    <source>
        <dbReference type="PROSITE-ProRule" id="PRU00473"/>
    </source>
</evidence>
<dbReference type="PANTHER" id="PTHR30329">
    <property type="entry name" value="STATOR ELEMENT OF FLAGELLAR MOTOR COMPLEX"/>
    <property type="match status" value="1"/>
</dbReference>
<evidence type="ECO:0000256" key="5">
    <source>
        <dbReference type="ARBA" id="ARBA00022989"/>
    </source>
</evidence>
<accession>A0ABU0JQC1</accession>
<evidence type="ECO:0000313" key="10">
    <source>
        <dbReference type="EMBL" id="MDQ0479265.1"/>
    </source>
</evidence>
<dbReference type="RefSeq" id="WP_307355355.1">
    <property type="nucleotide sequence ID" value="NZ_BAAACJ010000012.1"/>
</dbReference>
<dbReference type="Gene3D" id="3.30.1330.60">
    <property type="entry name" value="OmpA-like domain"/>
    <property type="match status" value="1"/>
</dbReference>
<evidence type="ECO:0000256" key="1">
    <source>
        <dbReference type="ARBA" id="ARBA00004162"/>
    </source>
</evidence>